<organism evidence="1 2">
    <name type="scientific">Ladona fulva</name>
    <name type="common">Scarce chaser dragonfly</name>
    <name type="synonym">Libellula fulva</name>
    <dbReference type="NCBI Taxonomy" id="123851"/>
    <lineage>
        <taxon>Eukaryota</taxon>
        <taxon>Metazoa</taxon>
        <taxon>Ecdysozoa</taxon>
        <taxon>Arthropoda</taxon>
        <taxon>Hexapoda</taxon>
        <taxon>Insecta</taxon>
        <taxon>Pterygota</taxon>
        <taxon>Palaeoptera</taxon>
        <taxon>Odonata</taxon>
        <taxon>Epiprocta</taxon>
        <taxon>Anisoptera</taxon>
        <taxon>Libelluloidea</taxon>
        <taxon>Libellulidae</taxon>
        <taxon>Ladona</taxon>
    </lineage>
</organism>
<sequence length="182" mass="20834">MRDSVSILEATIEALGYNTDEFPMSKSSIKRVCTEERNERAEAVKANFQNEVPNSMTVHWDGKLLPAVDAWISKEEYLPIVIIYVNKEKFTAIPRLDSSSGSKQAQAVRNAIVDWNLVDKVQFFVVILRLQIHAYKEIDKSIAKAVLQKISQHLWYLTDKVSVLSLFDNDVDQETKEKMVET</sequence>
<evidence type="ECO:0000313" key="1">
    <source>
        <dbReference type="EMBL" id="KAG8238036.1"/>
    </source>
</evidence>
<accession>A0A8K0KMG4</accession>
<name>A0A8K0KMG4_LADFU</name>
<dbReference type="Proteomes" id="UP000792457">
    <property type="component" value="Unassembled WGS sequence"/>
</dbReference>
<keyword evidence="2" id="KW-1185">Reference proteome</keyword>
<evidence type="ECO:0000313" key="2">
    <source>
        <dbReference type="Proteomes" id="UP000792457"/>
    </source>
</evidence>
<gene>
    <name evidence="1" type="ORF">J437_LFUL017664</name>
</gene>
<protein>
    <submittedName>
        <fullName evidence="1">Uncharacterized protein</fullName>
    </submittedName>
</protein>
<reference evidence="1" key="2">
    <citation type="submission" date="2017-10" db="EMBL/GenBank/DDBJ databases">
        <title>Ladona fulva Genome sequencing and assembly.</title>
        <authorList>
            <person name="Murali S."/>
            <person name="Richards S."/>
            <person name="Bandaranaike D."/>
            <person name="Bellair M."/>
            <person name="Blankenburg K."/>
            <person name="Chao H."/>
            <person name="Dinh H."/>
            <person name="Doddapaneni H."/>
            <person name="Dugan-Rocha S."/>
            <person name="Elkadiri S."/>
            <person name="Gnanaolivu R."/>
            <person name="Hernandez B."/>
            <person name="Skinner E."/>
            <person name="Javaid M."/>
            <person name="Lee S."/>
            <person name="Li M."/>
            <person name="Ming W."/>
            <person name="Munidasa M."/>
            <person name="Muniz J."/>
            <person name="Nguyen L."/>
            <person name="Hughes D."/>
            <person name="Osuji N."/>
            <person name="Pu L.-L."/>
            <person name="Puazo M."/>
            <person name="Qu C."/>
            <person name="Quiroz J."/>
            <person name="Raj R."/>
            <person name="Weissenberger G."/>
            <person name="Xin Y."/>
            <person name="Zou X."/>
            <person name="Han Y."/>
            <person name="Worley K."/>
            <person name="Muzny D."/>
            <person name="Gibbs R."/>
        </authorList>
    </citation>
    <scope>NUCLEOTIDE SEQUENCE</scope>
    <source>
        <strain evidence="1">Sampled in the wild</strain>
    </source>
</reference>
<comment type="caution">
    <text evidence="1">The sequence shown here is derived from an EMBL/GenBank/DDBJ whole genome shotgun (WGS) entry which is preliminary data.</text>
</comment>
<dbReference type="EMBL" id="KZ309268">
    <property type="protein sequence ID" value="KAG8238036.1"/>
    <property type="molecule type" value="Genomic_DNA"/>
</dbReference>
<reference evidence="1" key="1">
    <citation type="submission" date="2013-04" db="EMBL/GenBank/DDBJ databases">
        <authorList>
            <person name="Qu J."/>
            <person name="Murali S.C."/>
            <person name="Bandaranaike D."/>
            <person name="Bellair M."/>
            <person name="Blankenburg K."/>
            <person name="Chao H."/>
            <person name="Dinh H."/>
            <person name="Doddapaneni H."/>
            <person name="Downs B."/>
            <person name="Dugan-Rocha S."/>
            <person name="Elkadiri S."/>
            <person name="Gnanaolivu R.D."/>
            <person name="Hernandez B."/>
            <person name="Javaid M."/>
            <person name="Jayaseelan J.C."/>
            <person name="Lee S."/>
            <person name="Li M."/>
            <person name="Ming W."/>
            <person name="Munidasa M."/>
            <person name="Muniz J."/>
            <person name="Nguyen L."/>
            <person name="Ongeri F."/>
            <person name="Osuji N."/>
            <person name="Pu L.-L."/>
            <person name="Puazo M."/>
            <person name="Qu C."/>
            <person name="Quiroz J."/>
            <person name="Raj R."/>
            <person name="Weissenberger G."/>
            <person name="Xin Y."/>
            <person name="Zou X."/>
            <person name="Han Y."/>
            <person name="Richards S."/>
            <person name="Worley K."/>
            <person name="Muzny D."/>
            <person name="Gibbs R."/>
        </authorList>
    </citation>
    <scope>NUCLEOTIDE SEQUENCE</scope>
    <source>
        <strain evidence="1">Sampled in the wild</strain>
    </source>
</reference>
<proteinExistence type="predicted"/>
<dbReference type="AlphaFoldDB" id="A0A8K0KMG4"/>
<dbReference type="OrthoDB" id="6626714at2759"/>